<comment type="caution">
    <text evidence="1">The sequence shown here is derived from an EMBL/GenBank/DDBJ whole genome shotgun (WGS) entry which is preliminary data.</text>
</comment>
<dbReference type="EMBL" id="JABBWM010000067">
    <property type="protein sequence ID" value="KAG2097017.1"/>
    <property type="molecule type" value="Genomic_DNA"/>
</dbReference>
<evidence type="ECO:0000313" key="1">
    <source>
        <dbReference type="EMBL" id="KAG2097017.1"/>
    </source>
</evidence>
<sequence length="284" mass="33119">MNKDQCDDIVTTVNDPLDLTGMALSAGSQKLFYMNIRNTTTTPKQRRRTRMNLAMTQYTIFNINGETPTSAQVWKNIRGFLWKSLHGTYKIGEFWDKIPNWEHRGNCGLCGALELMEHILIECESPASRTIWRAAKDLWHKRESNWPDIRFGTILGCNLATFRNAKGKKKLGSIRLFKILVLESAHLIWKLRCERTIKFGGDKDKYHSKTEILNRWIHAMNMRLKFDWLLTNSMRYGKKALKIEMVLQTWSSVLQNEDNLPDNWIRKSEVLVGMAPRHPPGRNR</sequence>
<keyword evidence="2" id="KW-1185">Reference proteome</keyword>
<organism evidence="1 2">
    <name type="scientific">Suillus discolor</name>
    <dbReference type="NCBI Taxonomy" id="1912936"/>
    <lineage>
        <taxon>Eukaryota</taxon>
        <taxon>Fungi</taxon>
        <taxon>Dikarya</taxon>
        <taxon>Basidiomycota</taxon>
        <taxon>Agaricomycotina</taxon>
        <taxon>Agaricomycetes</taxon>
        <taxon>Agaricomycetidae</taxon>
        <taxon>Boletales</taxon>
        <taxon>Suillineae</taxon>
        <taxon>Suillaceae</taxon>
        <taxon>Suillus</taxon>
    </lineage>
</organism>
<protein>
    <recommendedName>
        <fullName evidence="3">Reverse transcriptase zinc-binding domain-containing protein</fullName>
    </recommendedName>
</protein>
<evidence type="ECO:0008006" key="3">
    <source>
        <dbReference type="Google" id="ProtNLM"/>
    </source>
</evidence>
<dbReference type="AlphaFoldDB" id="A0A9P7JPJ1"/>
<dbReference type="Proteomes" id="UP000823399">
    <property type="component" value="Unassembled WGS sequence"/>
</dbReference>
<gene>
    <name evidence="1" type="ORF">F5147DRAFT_747521</name>
</gene>
<dbReference type="OrthoDB" id="3253907at2759"/>
<accession>A0A9P7JPJ1</accession>
<evidence type="ECO:0000313" key="2">
    <source>
        <dbReference type="Proteomes" id="UP000823399"/>
    </source>
</evidence>
<dbReference type="RefSeq" id="XP_041288413.1">
    <property type="nucleotide sequence ID" value="XM_041439959.1"/>
</dbReference>
<proteinExistence type="predicted"/>
<reference evidence="1" key="1">
    <citation type="journal article" date="2020" name="New Phytol.">
        <title>Comparative genomics reveals dynamic genome evolution in host specialist ectomycorrhizal fungi.</title>
        <authorList>
            <person name="Lofgren L.A."/>
            <person name="Nguyen N.H."/>
            <person name="Vilgalys R."/>
            <person name="Ruytinx J."/>
            <person name="Liao H.L."/>
            <person name="Branco S."/>
            <person name="Kuo A."/>
            <person name="LaButti K."/>
            <person name="Lipzen A."/>
            <person name="Andreopoulos W."/>
            <person name="Pangilinan J."/>
            <person name="Riley R."/>
            <person name="Hundley H."/>
            <person name="Na H."/>
            <person name="Barry K."/>
            <person name="Grigoriev I.V."/>
            <person name="Stajich J.E."/>
            <person name="Kennedy P.G."/>
        </authorList>
    </citation>
    <scope>NUCLEOTIDE SEQUENCE</scope>
    <source>
        <strain evidence="1">FC423</strain>
    </source>
</reference>
<name>A0A9P7JPJ1_9AGAM</name>
<dbReference type="GeneID" id="64702218"/>